<evidence type="ECO:0000313" key="2">
    <source>
        <dbReference type="Proteomes" id="UP001597045"/>
    </source>
</evidence>
<dbReference type="EMBL" id="JBHTIS010001123">
    <property type="protein sequence ID" value="MFD1047537.1"/>
    <property type="molecule type" value="Genomic_DNA"/>
</dbReference>
<proteinExistence type="predicted"/>
<keyword evidence="2" id="KW-1185">Reference proteome</keyword>
<sequence>MAGVVDVVLGPTPLVALLPVAMREPKRLANAHLARRYALAANRG</sequence>
<protein>
    <submittedName>
        <fullName evidence="1">Uncharacterized protein</fullName>
    </submittedName>
</protein>
<name>A0ABW3M9X3_9PSEU</name>
<dbReference type="Proteomes" id="UP001597045">
    <property type="component" value="Unassembled WGS sequence"/>
</dbReference>
<organism evidence="1 2">
    <name type="scientific">Kibdelosporangium lantanae</name>
    <dbReference type="NCBI Taxonomy" id="1497396"/>
    <lineage>
        <taxon>Bacteria</taxon>
        <taxon>Bacillati</taxon>
        <taxon>Actinomycetota</taxon>
        <taxon>Actinomycetes</taxon>
        <taxon>Pseudonocardiales</taxon>
        <taxon>Pseudonocardiaceae</taxon>
        <taxon>Kibdelosporangium</taxon>
    </lineage>
</organism>
<evidence type="ECO:0000313" key="1">
    <source>
        <dbReference type="EMBL" id="MFD1047537.1"/>
    </source>
</evidence>
<reference evidence="2" key="1">
    <citation type="journal article" date="2019" name="Int. J. Syst. Evol. Microbiol.">
        <title>The Global Catalogue of Microorganisms (GCM) 10K type strain sequencing project: providing services to taxonomists for standard genome sequencing and annotation.</title>
        <authorList>
            <consortium name="The Broad Institute Genomics Platform"/>
            <consortium name="The Broad Institute Genome Sequencing Center for Infectious Disease"/>
            <person name="Wu L."/>
            <person name="Ma J."/>
        </authorList>
    </citation>
    <scope>NUCLEOTIDE SEQUENCE [LARGE SCALE GENOMIC DNA]</scope>
    <source>
        <strain evidence="2">JCM 31486</strain>
    </source>
</reference>
<accession>A0ABW3M9X3</accession>
<gene>
    <name evidence="1" type="ORF">ACFQ1S_19320</name>
</gene>
<comment type="caution">
    <text evidence="1">The sequence shown here is derived from an EMBL/GenBank/DDBJ whole genome shotgun (WGS) entry which is preliminary data.</text>
</comment>